<accession>A0A558BUN2</accession>
<comment type="caution">
    <text evidence="1">The sequence shown here is derived from an EMBL/GenBank/DDBJ whole genome shotgun (WGS) entry which is preliminary data.</text>
</comment>
<dbReference type="AlphaFoldDB" id="A0A558BUN2"/>
<dbReference type="OrthoDB" id="1271679at2"/>
<gene>
    <name evidence="1" type="ORF">FNT36_12110</name>
</gene>
<keyword evidence="2" id="KW-1185">Reference proteome</keyword>
<dbReference type="Proteomes" id="UP000317624">
    <property type="component" value="Unassembled WGS sequence"/>
</dbReference>
<dbReference type="EMBL" id="VMRJ01000003">
    <property type="protein sequence ID" value="TVT40227.1"/>
    <property type="molecule type" value="Genomic_DNA"/>
</dbReference>
<proteinExistence type="predicted"/>
<reference evidence="1 2" key="1">
    <citation type="submission" date="2019-07" db="EMBL/GenBank/DDBJ databases">
        <title>Hymenobacter sp. straun FUR1 Genome sequencing and assembly.</title>
        <authorList>
            <person name="Chhetri G."/>
        </authorList>
    </citation>
    <scope>NUCLEOTIDE SEQUENCE [LARGE SCALE GENOMIC DNA]</scope>
    <source>
        <strain evidence="1 2">Fur1</strain>
    </source>
</reference>
<organism evidence="1 2">
    <name type="scientific">Hymenobacter setariae</name>
    <dbReference type="NCBI Taxonomy" id="2594794"/>
    <lineage>
        <taxon>Bacteria</taxon>
        <taxon>Pseudomonadati</taxon>
        <taxon>Bacteroidota</taxon>
        <taxon>Cytophagia</taxon>
        <taxon>Cytophagales</taxon>
        <taxon>Hymenobacteraceae</taxon>
        <taxon>Hymenobacter</taxon>
    </lineage>
</organism>
<dbReference type="RefSeq" id="WP_144847926.1">
    <property type="nucleotide sequence ID" value="NZ_VMRJ01000003.1"/>
</dbReference>
<evidence type="ECO:0000313" key="1">
    <source>
        <dbReference type="EMBL" id="TVT40227.1"/>
    </source>
</evidence>
<name>A0A558BUN2_9BACT</name>
<protein>
    <submittedName>
        <fullName evidence="1">Uncharacterized protein</fullName>
    </submittedName>
</protein>
<evidence type="ECO:0000313" key="2">
    <source>
        <dbReference type="Proteomes" id="UP000317624"/>
    </source>
</evidence>
<sequence>MSPSAPLPRPDAALLALRPHVDGQPPAIPTPTTVADFQHQVLRPLLKLQHSVLLATVTDVALDYRLPLGAPEATLRLALTELLTRNVRLRATLTGLVSGLFTQEELAFYRQHRNELNRRLLDLAQQRVLSSLAELPAGPNK</sequence>